<organism evidence="2 3">
    <name type="scientific">Actinotalea lenta</name>
    <dbReference type="NCBI Taxonomy" id="3064654"/>
    <lineage>
        <taxon>Bacteria</taxon>
        <taxon>Bacillati</taxon>
        <taxon>Actinomycetota</taxon>
        <taxon>Actinomycetes</taxon>
        <taxon>Micrococcales</taxon>
        <taxon>Cellulomonadaceae</taxon>
        <taxon>Actinotalea</taxon>
    </lineage>
</organism>
<protein>
    <submittedName>
        <fullName evidence="2">Uncharacterized protein</fullName>
    </submittedName>
</protein>
<keyword evidence="3" id="KW-1185">Reference proteome</keyword>
<proteinExistence type="predicted"/>
<dbReference type="EMBL" id="JAUQYP010000001">
    <property type="protein sequence ID" value="MDO8107741.1"/>
    <property type="molecule type" value="Genomic_DNA"/>
</dbReference>
<evidence type="ECO:0000256" key="1">
    <source>
        <dbReference type="SAM" id="MobiDB-lite"/>
    </source>
</evidence>
<evidence type="ECO:0000313" key="3">
    <source>
        <dbReference type="Proteomes" id="UP001232536"/>
    </source>
</evidence>
<feature type="compositionally biased region" description="Basic and acidic residues" evidence="1">
    <location>
        <begin position="35"/>
        <end position="48"/>
    </location>
</feature>
<name>A0ABT9DE36_9CELL</name>
<feature type="region of interest" description="Disordered" evidence="1">
    <location>
        <begin position="1"/>
        <end position="48"/>
    </location>
</feature>
<gene>
    <name evidence="2" type="ORF">Q6348_11090</name>
</gene>
<dbReference type="Proteomes" id="UP001232536">
    <property type="component" value="Unassembled WGS sequence"/>
</dbReference>
<accession>A0ABT9DE36</accession>
<comment type="caution">
    <text evidence="2">The sequence shown here is derived from an EMBL/GenBank/DDBJ whole genome shotgun (WGS) entry which is preliminary data.</text>
</comment>
<evidence type="ECO:0000313" key="2">
    <source>
        <dbReference type="EMBL" id="MDO8107741.1"/>
    </source>
</evidence>
<sequence length="48" mass="5064">MTVDAHGATHPDPHGHTGAQIEVPVLEDDETVPPRPEEDVADAARADP</sequence>
<reference evidence="2 3" key="1">
    <citation type="submission" date="2023-07" db="EMBL/GenBank/DDBJ databases">
        <title>Description of novel actinomycetes strains, isolated from tidal flat sediment.</title>
        <authorList>
            <person name="Lu C."/>
        </authorList>
    </citation>
    <scope>NUCLEOTIDE SEQUENCE [LARGE SCALE GENOMIC DNA]</scope>
    <source>
        <strain evidence="2 3">SYSU T00b441</strain>
    </source>
</reference>
<dbReference type="RefSeq" id="WP_304601350.1">
    <property type="nucleotide sequence ID" value="NZ_JAUQYP010000001.1"/>
</dbReference>